<keyword evidence="2" id="KW-0238">DNA-binding</keyword>
<evidence type="ECO:0000256" key="2">
    <source>
        <dbReference type="ARBA" id="ARBA00023125"/>
    </source>
</evidence>
<dbReference type="EMBL" id="AP008957">
    <property type="protein sequence ID" value="BAH35877.1"/>
    <property type="molecule type" value="Genomic_DNA"/>
</dbReference>
<feature type="domain" description="IclR-ED" evidence="5">
    <location>
        <begin position="104"/>
        <end position="283"/>
    </location>
</feature>
<evidence type="ECO:0000313" key="6">
    <source>
        <dbReference type="EMBL" id="BAH35877.1"/>
    </source>
</evidence>
<sequence>MTWVIVGRINSSFREASMTIVDMNDTLSTVQNAAGQPKKDLPPSMVERMTLILDAFDGRAARLTLEEVACRTQLPRSTVHRILDQLVKLDWVDHASFGYCLGRRALGLGGGDGGHSQIREAAAPLLHELHLQTGMVVHLSVLDGRESVYLDKVGGRFAAALPSRVGGRVLAHSTAGGKAMLAWIDPERVDALFGSALPRCTENTITDVAVLHQELNRIRQRRGLAFERGESARGVACVASAIRGHEGPVGSIALCGDMRTAQLERVAPLVVDAAREVSRTLYPELGAPRRGRKTPPVPTNTFSAETMDRLLAASSDHWI</sequence>
<reference evidence="7" key="1">
    <citation type="submission" date="2005-03" db="EMBL/GenBank/DDBJ databases">
        <title>Comparison of the complete genome sequences of Rhodococcus erythropolis PR4 and Rhodococcus opacus B4.</title>
        <authorList>
            <person name="Takarada H."/>
            <person name="Sekine M."/>
            <person name="Hosoyama A."/>
            <person name="Yamada R."/>
            <person name="Fujisawa T."/>
            <person name="Omata S."/>
            <person name="Shimizu A."/>
            <person name="Tsukatani N."/>
            <person name="Tanikawa S."/>
            <person name="Fujita N."/>
            <person name="Harayama S."/>
        </authorList>
    </citation>
    <scope>NUCLEOTIDE SEQUENCE [LARGE SCALE GENOMIC DNA]</scope>
    <source>
        <strain evidence="7">PR4 / NBRC 100887</strain>
    </source>
</reference>
<reference evidence="6 7" key="2">
    <citation type="journal article" date="2006" name="Environ. Microbiol.">
        <title>Sequence analysis of three plasmids harboured in Rhodococcus erythropolis strain PR4.</title>
        <authorList>
            <person name="Sekine M."/>
            <person name="Tanikawa S."/>
            <person name="Omata S."/>
            <person name="Saito M."/>
            <person name="Fujisawa T."/>
            <person name="Tsukatani N."/>
            <person name="Tajima T."/>
            <person name="Sekigawa T."/>
            <person name="Kosugi H."/>
            <person name="Matsuo Y."/>
            <person name="Nishiko R."/>
            <person name="Imamura K."/>
            <person name="Ito M."/>
            <person name="Narita H."/>
            <person name="Tago S."/>
            <person name="Fujita N."/>
            <person name="Harayama S."/>
        </authorList>
    </citation>
    <scope>NUCLEOTIDE SEQUENCE [LARGE SCALE GENOMIC DNA]</scope>
    <source>
        <strain evidence="7">PR4 / NBRC 100887</strain>
    </source>
</reference>
<dbReference type="KEGG" id="rer:RER_51690"/>
<dbReference type="InterPro" id="IPR005471">
    <property type="entry name" value="Tscrpt_reg_IclR_N"/>
</dbReference>
<dbReference type="InterPro" id="IPR050707">
    <property type="entry name" value="HTH_MetabolicPath_Reg"/>
</dbReference>
<dbReference type="PANTHER" id="PTHR30136">
    <property type="entry name" value="HELIX-TURN-HELIX TRANSCRIPTIONAL REGULATOR, ICLR FAMILY"/>
    <property type="match status" value="1"/>
</dbReference>
<keyword evidence="3" id="KW-0804">Transcription</keyword>
<dbReference type="SUPFAM" id="SSF46785">
    <property type="entry name" value="Winged helix' DNA-binding domain"/>
    <property type="match status" value="1"/>
</dbReference>
<protein>
    <submittedName>
        <fullName evidence="6">Putative IclR family transcriptional regulator</fullName>
    </submittedName>
</protein>
<evidence type="ECO:0000259" key="4">
    <source>
        <dbReference type="PROSITE" id="PS51077"/>
    </source>
</evidence>
<proteinExistence type="predicted"/>
<keyword evidence="1" id="KW-0805">Transcription regulation</keyword>
<dbReference type="eggNOG" id="COG1414">
    <property type="taxonomic scope" value="Bacteria"/>
</dbReference>
<name>C0ZQV9_RHOE4</name>
<dbReference type="GO" id="GO:0003677">
    <property type="term" value="F:DNA binding"/>
    <property type="evidence" value="ECO:0007669"/>
    <property type="project" value="UniProtKB-KW"/>
</dbReference>
<dbReference type="Gene3D" id="3.30.450.40">
    <property type="match status" value="1"/>
</dbReference>
<dbReference type="Pfam" id="PF09339">
    <property type="entry name" value="HTH_IclR"/>
    <property type="match status" value="1"/>
</dbReference>
<organism evidence="6 7">
    <name type="scientific">Rhodococcus erythropolis (strain PR4 / NBRC 100887)</name>
    <dbReference type="NCBI Taxonomy" id="234621"/>
    <lineage>
        <taxon>Bacteria</taxon>
        <taxon>Bacillati</taxon>
        <taxon>Actinomycetota</taxon>
        <taxon>Actinomycetes</taxon>
        <taxon>Mycobacteriales</taxon>
        <taxon>Nocardiaceae</taxon>
        <taxon>Rhodococcus</taxon>
        <taxon>Rhodococcus erythropolis group</taxon>
    </lineage>
</organism>
<evidence type="ECO:0000313" key="7">
    <source>
        <dbReference type="Proteomes" id="UP000002204"/>
    </source>
</evidence>
<dbReference type="InterPro" id="IPR036390">
    <property type="entry name" value="WH_DNA-bd_sf"/>
</dbReference>
<feature type="domain" description="HTH iclR-type" evidence="4">
    <location>
        <begin position="43"/>
        <end position="103"/>
    </location>
</feature>
<dbReference type="GO" id="GO:0045892">
    <property type="term" value="P:negative regulation of DNA-templated transcription"/>
    <property type="evidence" value="ECO:0007669"/>
    <property type="project" value="TreeGrafter"/>
</dbReference>
<dbReference type="Gene3D" id="1.10.10.10">
    <property type="entry name" value="Winged helix-like DNA-binding domain superfamily/Winged helix DNA-binding domain"/>
    <property type="match status" value="1"/>
</dbReference>
<evidence type="ECO:0000256" key="3">
    <source>
        <dbReference type="ARBA" id="ARBA00023163"/>
    </source>
</evidence>
<dbReference type="SUPFAM" id="SSF55781">
    <property type="entry name" value="GAF domain-like"/>
    <property type="match status" value="1"/>
</dbReference>
<dbReference type="Proteomes" id="UP000002204">
    <property type="component" value="Chromosome"/>
</dbReference>
<dbReference type="InterPro" id="IPR014757">
    <property type="entry name" value="Tscrpt_reg_IclR_C"/>
</dbReference>
<dbReference type="InterPro" id="IPR036388">
    <property type="entry name" value="WH-like_DNA-bd_sf"/>
</dbReference>
<dbReference type="AlphaFoldDB" id="C0ZQV9"/>
<dbReference type="PROSITE" id="PS51078">
    <property type="entry name" value="ICLR_ED"/>
    <property type="match status" value="1"/>
</dbReference>
<dbReference type="PROSITE" id="PS51077">
    <property type="entry name" value="HTH_ICLR"/>
    <property type="match status" value="1"/>
</dbReference>
<gene>
    <name evidence="6" type="ordered locus">RER_51690</name>
</gene>
<dbReference type="SMART" id="SM00346">
    <property type="entry name" value="HTH_ICLR"/>
    <property type="match status" value="1"/>
</dbReference>
<dbReference type="PANTHER" id="PTHR30136:SF24">
    <property type="entry name" value="HTH-TYPE TRANSCRIPTIONAL REPRESSOR ALLR"/>
    <property type="match status" value="1"/>
</dbReference>
<evidence type="ECO:0000259" key="5">
    <source>
        <dbReference type="PROSITE" id="PS51078"/>
    </source>
</evidence>
<accession>C0ZQV9</accession>
<dbReference type="HOGENOM" id="CLU_062618_7_2_11"/>
<evidence type="ECO:0000256" key="1">
    <source>
        <dbReference type="ARBA" id="ARBA00023015"/>
    </source>
</evidence>
<dbReference type="InterPro" id="IPR029016">
    <property type="entry name" value="GAF-like_dom_sf"/>
</dbReference>
<dbReference type="Pfam" id="PF01614">
    <property type="entry name" value="IclR_C"/>
    <property type="match status" value="1"/>
</dbReference>
<dbReference type="GO" id="GO:0003700">
    <property type="term" value="F:DNA-binding transcription factor activity"/>
    <property type="evidence" value="ECO:0007669"/>
    <property type="project" value="TreeGrafter"/>
</dbReference>